<feature type="domain" description="GFO/IDH/MocA-like oxidoreductase" evidence="5">
    <location>
        <begin position="103"/>
        <end position="218"/>
    </location>
</feature>
<keyword evidence="3" id="KW-0560">Oxidoreductase</keyword>
<accession>K6ZLW4</accession>
<dbReference type="SUPFAM" id="SSF55347">
    <property type="entry name" value="Glyceraldehyde-3-phosphate dehydrogenase-like, C-terminal domain"/>
    <property type="match status" value="1"/>
</dbReference>
<dbReference type="InterPro" id="IPR050984">
    <property type="entry name" value="Gfo/Idh/MocA_domain"/>
</dbReference>
<organism evidence="6 7">
    <name type="scientific">Brumicola pallidula DSM 14239 = ACAM 615</name>
    <dbReference type="NCBI Taxonomy" id="1121922"/>
    <lineage>
        <taxon>Bacteria</taxon>
        <taxon>Pseudomonadati</taxon>
        <taxon>Pseudomonadota</taxon>
        <taxon>Gammaproteobacteria</taxon>
        <taxon>Alteromonadales</taxon>
        <taxon>Alteromonadaceae</taxon>
        <taxon>Brumicola</taxon>
    </lineage>
</organism>
<gene>
    <name evidence="6" type="ORF">GPAL_3012</name>
</gene>
<evidence type="ECO:0000313" key="7">
    <source>
        <dbReference type="Proteomes" id="UP000006251"/>
    </source>
</evidence>
<proteinExistence type="inferred from homology"/>
<dbReference type="PANTHER" id="PTHR22604">
    <property type="entry name" value="OXIDOREDUCTASES"/>
    <property type="match status" value="1"/>
</dbReference>
<dbReference type="Gene3D" id="3.40.50.720">
    <property type="entry name" value="NAD(P)-binding Rossmann-like Domain"/>
    <property type="match status" value="1"/>
</dbReference>
<dbReference type="EMBL" id="BAEQ01000050">
    <property type="protein sequence ID" value="GAC29863.1"/>
    <property type="molecule type" value="Genomic_DNA"/>
</dbReference>
<dbReference type="AlphaFoldDB" id="K6ZLW4"/>
<reference evidence="7" key="1">
    <citation type="journal article" date="2014" name="Environ. Microbiol.">
        <title>Comparative genomics of the marine bacterial genus Glaciecola reveals the high degree of genomic diversity and genomic characteristic for cold adaptation.</title>
        <authorList>
            <person name="Qin Q.L."/>
            <person name="Xie B.B."/>
            <person name="Yu Y."/>
            <person name="Shu Y.L."/>
            <person name="Rong J.C."/>
            <person name="Zhang Y.J."/>
            <person name="Zhao D.L."/>
            <person name="Chen X.L."/>
            <person name="Zhang X.Y."/>
            <person name="Chen B."/>
            <person name="Zhou B.C."/>
            <person name="Zhang Y.Z."/>
        </authorList>
    </citation>
    <scope>NUCLEOTIDE SEQUENCE [LARGE SCALE GENOMIC DNA]</scope>
    <source>
        <strain evidence="7">ACAM 615</strain>
    </source>
</reference>
<evidence type="ECO:0000313" key="6">
    <source>
        <dbReference type="EMBL" id="GAC29863.1"/>
    </source>
</evidence>
<dbReference type="SUPFAM" id="SSF51735">
    <property type="entry name" value="NAD(P)-binding Rossmann-fold domains"/>
    <property type="match status" value="1"/>
</dbReference>
<dbReference type="InterPro" id="IPR036291">
    <property type="entry name" value="NAD(P)-bd_dom_sf"/>
</dbReference>
<dbReference type="PANTHER" id="PTHR22604:SF105">
    <property type="entry name" value="TRANS-1,2-DIHYDROBENZENE-1,2-DIOL DEHYDROGENASE"/>
    <property type="match status" value="1"/>
</dbReference>
<dbReference type="InterPro" id="IPR000683">
    <property type="entry name" value="Gfo/Idh/MocA-like_OxRdtase_N"/>
</dbReference>
<feature type="domain" description="Gfo/Idh/MocA-like oxidoreductase N-terminal" evidence="4">
    <location>
        <begin position="2"/>
        <end position="94"/>
    </location>
</feature>
<dbReference type="Proteomes" id="UP000006251">
    <property type="component" value="Unassembled WGS sequence"/>
</dbReference>
<keyword evidence="7" id="KW-1185">Reference proteome</keyword>
<evidence type="ECO:0000256" key="1">
    <source>
        <dbReference type="ARBA" id="ARBA00010928"/>
    </source>
</evidence>
<dbReference type="GO" id="GO:0000166">
    <property type="term" value="F:nucleotide binding"/>
    <property type="evidence" value="ECO:0007669"/>
    <property type="project" value="InterPro"/>
</dbReference>
<evidence type="ECO:0000259" key="5">
    <source>
        <dbReference type="Pfam" id="PF22725"/>
    </source>
</evidence>
<comment type="similarity">
    <text evidence="1">Belongs to the Gfo/Idh/MocA family.</text>
</comment>
<dbReference type="STRING" id="1121922.GCA_000428905_00487"/>
<name>K6ZLW4_9ALTE</name>
<dbReference type="Pfam" id="PF01408">
    <property type="entry name" value="GFO_IDH_MocA"/>
    <property type="match status" value="1"/>
</dbReference>
<dbReference type="GO" id="GO:0016491">
    <property type="term" value="F:oxidoreductase activity"/>
    <property type="evidence" value="ECO:0007669"/>
    <property type="project" value="UniProtKB-KW"/>
</dbReference>
<evidence type="ECO:0000259" key="4">
    <source>
        <dbReference type="Pfam" id="PF01408"/>
    </source>
</evidence>
<dbReference type="Gene3D" id="3.30.360.10">
    <property type="entry name" value="Dihydrodipicolinate Reductase, domain 2"/>
    <property type="match status" value="1"/>
</dbReference>
<dbReference type="InterPro" id="IPR055170">
    <property type="entry name" value="GFO_IDH_MocA-like_dom"/>
</dbReference>
<evidence type="ECO:0000256" key="2">
    <source>
        <dbReference type="ARBA" id="ARBA00022729"/>
    </source>
</evidence>
<keyword evidence="2" id="KW-0732">Signal</keyword>
<protein>
    <submittedName>
        <fullName evidence="6">Uncharacterized protein</fullName>
    </submittedName>
</protein>
<comment type="caution">
    <text evidence="6">The sequence shown here is derived from an EMBL/GenBank/DDBJ whole genome shotgun (WGS) entry which is preliminary data.</text>
</comment>
<dbReference type="Pfam" id="PF22725">
    <property type="entry name" value="GFO_IDH_MocA_C3"/>
    <property type="match status" value="1"/>
</dbReference>
<sequence>MHLVGIYTRNQVILDEQTKLYGCKTFLSFESLLQQSDIDIVYLSSPTGLHEEQIRLCIEYGKSVLVEKTALPSFPIAAELVKLALEKQLFVMEAFMYRFHKQYAALKNLIDSNKYGQPLRIECEFGFPHLPQNDIRYKKSLCGGATFDAGAYTISAARNLLGADASFQWSILKKDKQFEVDIGGMAILSNAKTEAVCSWHFGGSYINKISIWCEEAHIICDRAFSKAPEFESQILVENNGQVIETILVGKANHFVNMFSFIASRYFHGSLNSESNELVLQSAMLESVLRNGAEK</sequence>
<evidence type="ECO:0000256" key="3">
    <source>
        <dbReference type="ARBA" id="ARBA00023002"/>
    </source>
</evidence>